<sequence length="155" mass="16439">MKMSNLKQQLKDDLTASMKARNEVETSTLRMTLAAIMNAEVAGDQAVELSNDQVQSVVRAEAKKRAESADIYKDAGRFEAEAAERAELAILERYLPAAMSDADLEKIVDSQISIAAAQGLSGPKAMGAVVKAVRGEAGDSADGAKIANLVKTKLT</sequence>
<proteinExistence type="predicted"/>
<gene>
    <name evidence="1" type="ORF">UFOPK2855_00776</name>
</gene>
<evidence type="ECO:0000313" key="1">
    <source>
        <dbReference type="EMBL" id="CAB4762933.1"/>
    </source>
</evidence>
<dbReference type="PANTHER" id="PTHR28055:SF1">
    <property type="entry name" value="ALTERED INHERITANCE OF MITOCHONDRIA PROTEIN 41, MITOCHONDRIAL"/>
    <property type="match status" value="1"/>
</dbReference>
<dbReference type="AlphaFoldDB" id="A0A6J6UW33"/>
<organism evidence="1">
    <name type="scientific">freshwater metagenome</name>
    <dbReference type="NCBI Taxonomy" id="449393"/>
    <lineage>
        <taxon>unclassified sequences</taxon>
        <taxon>metagenomes</taxon>
        <taxon>ecological metagenomes</taxon>
    </lineage>
</organism>
<dbReference type="EMBL" id="CAEZZK010000142">
    <property type="protein sequence ID" value="CAB4762933.1"/>
    <property type="molecule type" value="Genomic_DNA"/>
</dbReference>
<dbReference type="Gene3D" id="1.10.1510.10">
    <property type="entry name" value="Uncharacterised protein YqeY/AIM41 PF09424, N-terminal domain"/>
    <property type="match status" value="1"/>
</dbReference>
<dbReference type="InterPro" id="IPR019004">
    <property type="entry name" value="YqeY/Aim41"/>
</dbReference>
<dbReference type="InterPro" id="IPR042184">
    <property type="entry name" value="YqeY/Aim41_N"/>
</dbReference>
<dbReference type="Gene3D" id="1.10.10.410">
    <property type="match status" value="1"/>
</dbReference>
<protein>
    <submittedName>
        <fullName evidence="1">Unannotated protein</fullName>
    </submittedName>
</protein>
<reference evidence="1" key="1">
    <citation type="submission" date="2020-05" db="EMBL/GenBank/DDBJ databases">
        <authorList>
            <person name="Chiriac C."/>
            <person name="Salcher M."/>
            <person name="Ghai R."/>
            <person name="Kavagutti S V."/>
        </authorList>
    </citation>
    <scope>NUCLEOTIDE SEQUENCE</scope>
</reference>
<dbReference type="GO" id="GO:0016884">
    <property type="term" value="F:carbon-nitrogen ligase activity, with glutamine as amido-N-donor"/>
    <property type="evidence" value="ECO:0007669"/>
    <property type="project" value="InterPro"/>
</dbReference>
<name>A0A6J6UW33_9ZZZZ</name>
<dbReference type="InterPro" id="IPR023168">
    <property type="entry name" value="GatB_Yqey_C_2"/>
</dbReference>
<accession>A0A6J6UW33</accession>
<dbReference type="SUPFAM" id="SSF89095">
    <property type="entry name" value="GatB/YqeY motif"/>
    <property type="match status" value="1"/>
</dbReference>
<dbReference type="PANTHER" id="PTHR28055">
    <property type="entry name" value="ALTERED INHERITANCE OF MITOCHONDRIA PROTEIN 41, MITOCHONDRIAL"/>
    <property type="match status" value="1"/>
</dbReference>
<dbReference type="InterPro" id="IPR003789">
    <property type="entry name" value="Asn/Gln_tRNA_amidoTrase-B-like"/>
</dbReference>
<dbReference type="Pfam" id="PF09424">
    <property type="entry name" value="YqeY"/>
    <property type="match status" value="1"/>
</dbReference>